<dbReference type="AlphaFoldDB" id="A0A329TTV0"/>
<keyword evidence="1" id="KW-0233">DNA recombination</keyword>
<dbReference type="SUPFAM" id="SSF56349">
    <property type="entry name" value="DNA breaking-rejoining enzymes"/>
    <property type="match status" value="1"/>
</dbReference>
<dbReference type="GO" id="GO:0006310">
    <property type="term" value="P:DNA recombination"/>
    <property type="evidence" value="ECO:0007669"/>
    <property type="project" value="UniProtKB-KW"/>
</dbReference>
<organism evidence="3 4">
    <name type="scientific">Faecalibacterium prausnitzii</name>
    <dbReference type="NCBI Taxonomy" id="853"/>
    <lineage>
        <taxon>Bacteria</taxon>
        <taxon>Bacillati</taxon>
        <taxon>Bacillota</taxon>
        <taxon>Clostridia</taxon>
        <taxon>Eubacteriales</taxon>
        <taxon>Oscillospiraceae</taxon>
        <taxon>Faecalibacterium</taxon>
    </lineage>
</organism>
<dbReference type="InterPro" id="IPR002104">
    <property type="entry name" value="Integrase_catalytic"/>
</dbReference>
<dbReference type="PROSITE" id="PS51898">
    <property type="entry name" value="TYR_RECOMBINASE"/>
    <property type="match status" value="1"/>
</dbReference>
<dbReference type="RefSeq" id="WP_112114863.1">
    <property type="nucleotide sequence ID" value="NZ_PRKZ01000001.1"/>
</dbReference>
<evidence type="ECO:0000313" key="3">
    <source>
        <dbReference type="EMBL" id="RAW52313.1"/>
    </source>
</evidence>
<feature type="domain" description="Tyr recombinase" evidence="2">
    <location>
        <begin position="1"/>
        <end position="170"/>
    </location>
</feature>
<dbReference type="InterPro" id="IPR011010">
    <property type="entry name" value="DNA_brk_join_enz"/>
</dbReference>
<name>A0A329TTV0_9FIRM</name>
<dbReference type="Gene3D" id="1.10.443.10">
    <property type="entry name" value="Intergrase catalytic core"/>
    <property type="match status" value="1"/>
</dbReference>
<reference evidence="3 4" key="1">
    <citation type="submission" date="2018-02" db="EMBL/GenBank/DDBJ databases">
        <title>Complete genome sequencing of Faecalibacterium prausnitzii strains isolated from the human gut.</title>
        <authorList>
            <person name="Fitzgerald B.C."/>
            <person name="Shkoporov A.N."/>
            <person name="Ross P.R."/>
            <person name="Hill C."/>
        </authorList>
    </citation>
    <scope>NUCLEOTIDE SEQUENCE [LARGE SCALE GENOMIC DNA]</scope>
    <source>
        <strain evidence="3 4">APC942/8-14-2</strain>
    </source>
</reference>
<dbReference type="GO" id="GO:0015074">
    <property type="term" value="P:DNA integration"/>
    <property type="evidence" value="ECO:0007669"/>
    <property type="project" value="InterPro"/>
</dbReference>
<protein>
    <recommendedName>
        <fullName evidence="2">Tyr recombinase domain-containing protein</fullName>
    </recommendedName>
</protein>
<sequence length="173" mass="20552">MALLWANVGKHPDIDLILIQCYSGWRPRELCYLRLDDVDLNARTFTGGLKTNAGKNRIVPIHPRIFDLVQARYQKSVELGSPYLCSYFAKGKVRQVRYTRYWMHYQNILTALNLNPEHKPHDGRKHFITMAKKYDMDEYAIKRIVGHYIKDLTERVYTERNIEWLQNEIKKIP</sequence>
<gene>
    <name evidence="3" type="ORF">C4N25_02590</name>
</gene>
<evidence type="ECO:0000313" key="4">
    <source>
        <dbReference type="Proteomes" id="UP000251634"/>
    </source>
</evidence>
<dbReference type="EMBL" id="PRKZ01000001">
    <property type="protein sequence ID" value="RAW52313.1"/>
    <property type="molecule type" value="Genomic_DNA"/>
</dbReference>
<dbReference type="InterPro" id="IPR013762">
    <property type="entry name" value="Integrase-like_cat_sf"/>
</dbReference>
<evidence type="ECO:0000256" key="1">
    <source>
        <dbReference type="ARBA" id="ARBA00023172"/>
    </source>
</evidence>
<evidence type="ECO:0000259" key="2">
    <source>
        <dbReference type="PROSITE" id="PS51898"/>
    </source>
</evidence>
<dbReference type="Proteomes" id="UP000251634">
    <property type="component" value="Unassembled WGS sequence"/>
</dbReference>
<proteinExistence type="predicted"/>
<comment type="caution">
    <text evidence="3">The sequence shown here is derived from an EMBL/GenBank/DDBJ whole genome shotgun (WGS) entry which is preliminary data.</text>
</comment>
<accession>A0A329TTV0</accession>
<dbReference type="Pfam" id="PF00589">
    <property type="entry name" value="Phage_integrase"/>
    <property type="match status" value="1"/>
</dbReference>
<dbReference type="GO" id="GO:0003677">
    <property type="term" value="F:DNA binding"/>
    <property type="evidence" value="ECO:0007669"/>
    <property type="project" value="InterPro"/>
</dbReference>